<keyword evidence="1" id="KW-0732">Signal</keyword>
<evidence type="ECO:0000313" key="2">
    <source>
        <dbReference type="EMBL" id="TXB63603.1"/>
    </source>
</evidence>
<sequence length="357" mass="40296">MNIRFLIALLALFSLSTVSAAQQADRTIFDGLSFSAEALEVSIETDLASLIDNRKTEDYQKAVFSFENASGTLEVHEIKVKPRGKFRRSVCDFPPVKLNFSKDRLLSSGYIAEYDKLKLVTHCLDDKFVSKENVAKEYLAYRLYNELTPKSYRAQLVKITYIDTKNRISRIKRYGFILEDTDEMAHRAGGKECEECLNVPKEGLSLADENRMAVFQYMIGNADYSTPMMRNVKMVTPYIGSGVIPVPYDFDFSGLVAPSYALPNSDYGLVSVKQRVFLGEKVDAAILAGTLEEFRNKRAAMQAIVNGFKLLSRQGREEVLQYLDTFYEEAEAILSSSPVQHELRAQAVKDSVQNSLR</sequence>
<feature type="chain" id="PRO_5022842004" description="DUF3857 domain-containing protein" evidence="1">
    <location>
        <begin position="21"/>
        <end position="357"/>
    </location>
</feature>
<accession>A0A5C6RN01</accession>
<dbReference type="Proteomes" id="UP000321580">
    <property type="component" value="Unassembled WGS sequence"/>
</dbReference>
<dbReference type="RefSeq" id="WP_147167073.1">
    <property type="nucleotide sequence ID" value="NZ_VOOR01000014.1"/>
</dbReference>
<feature type="signal peptide" evidence="1">
    <location>
        <begin position="1"/>
        <end position="20"/>
    </location>
</feature>
<name>A0A5C6RN01_9BACT</name>
<dbReference type="OrthoDB" id="662693at2"/>
<reference evidence="2 3" key="1">
    <citation type="submission" date="2019-08" db="EMBL/GenBank/DDBJ databases">
        <title>Genome of Phaeodactylibacter luteus.</title>
        <authorList>
            <person name="Bowman J.P."/>
        </authorList>
    </citation>
    <scope>NUCLEOTIDE SEQUENCE [LARGE SCALE GENOMIC DNA]</scope>
    <source>
        <strain evidence="2 3">KCTC 42180</strain>
    </source>
</reference>
<evidence type="ECO:0008006" key="4">
    <source>
        <dbReference type="Google" id="ProtNLM"/>
    </source>
</evidence>
<proteinExistence type="predicted"/>
<protein>
    <recommendedName>
        <fullName evidence="4">DUF3857 domain-containing protein</fullName>
    </recommendedName>
</protein>
<organism evidence="2 3">
    <name type="scientific">Phaeodactylibacter luteus</name>
    <dbReference type="NCBI Taxonomy" id="1564516"/>
    <lineage>
        <taxon>Bacteria</taxon>
        <taxon>Pseudomonadati</taxon>
        <taxon>Bacteroidota</taxon>
        <taxon>Saprospiria</taxon>
        <taxon>Saprospirales</taxon>
        <taxon>Haliscomenobacteraceae</taxon>
        <taxon>Phaeodactylibacter</taxon>
    </lineage>
</organism>
<dbReference type="AlphaFoldDB" id="A0A5C6RN01"/>
<evidence type="ECO:0000313" key="3">
    <source>
        <dbReference type="Proteomes" id="UP000321580"/>
    </source>
</evidence>
<comment type="caution">
    <text evidence="2">The sequence shown here is derived from an EMBL/GenBank/DDBJ whole genome shotgun (WGS) entry which is preliminary data.</text>
</comment>
<dbReference type="EMBL" id="VOOR01000014">
    <property type="protein sequence ID" value="TXB63603.1"/>
    <property type="molecule type" value="Genomic_DNA"/>
</dbReference>
<keyword evidence="3" id="KW-1185">Reference proteome</keyword>
<evidence type="ECO:0000256" key="1">
    <source>
        <dbReference type="SAM" id="SignalP"/>
    </source>
</evidence>
<gene>
    <name evidence="2" type="ORF">FRY97_08750</name>
</gene>